<keyword evidence="4" id="KW-1185">Reference proteome</keyword>
<accession>A0ABY6CW78</accession>
<evidence type="ECO:0000256" key="1">
    <source>
        <dbReference type="SAM" id="SignalP"/>
    </source>
</evidence>
<proteinExistence type="predicted"/>
<feature type="signal peptide" evidence="1">
    <location>
        <begin position="1"/>
        <end position="24"/>
    </location>
</feature>
<name>A0ABY6CW78_9BACT</name>
<dbReference type="RefSeq" id="WP_262311072.1">
    <property type="nucleotide sequence ID" value="NZ_CP106679.1"/>
</dbReference>
<evidence type="ECO:0000313" key="4">
    <source>
        <dbReference type="Proteomes" id="UP001065174"/>
    </source>
</evidence>
<gene>
    <name evidence="3" type="ORF">N6H18_06705</name>
</gene>
<evidence type="ECO:0000313" key="3">
    <source>
        <dbReference type="EMBL" id="UXP33643.1"/>
    </source>
</evidence>
<feature type="domain" description="Outer membrane protein beta-barrel" evidence="2">
    <location>
        <begin position="40"/>
        <end position="203"/>
    </location>
</feature>
<dbReference type="InterPro" id="IPR025665">
    <property type="entry name" value="Beta-barrel_OMP_2"/>
</dbReference>
<dbReference type="Proteomes" id="UP001065174">
    <property type="component" value="Chromosome"/>
</dbReference>
<protein>
    <submittedName>
        <fullName evidence="3">PorT family protein</fullName>
    </submittedName>
</protein>
<dbReference type="Pfam" id="PF13568">
    <property type="entry name" value="OMP_b-brl_2"/>
    <property type="match status" value="1"/>
</dbReference>
<sequence length="240" mass="26790">MNKKVTIVLGALALLLTLDFDASAQLSEEVNKKTPELPGEIQVDFGFNMLTGKPDYWNDIHWWRSKSVAIYFVKPFDLSKKMEFRPGIGVSLEKIGSRNANFIDPDGTLTDLGSNIDIIKGQMAFNYIELPIEIRYNMTGNDSKSSPYISVGGMFGYAFETKAKIKYEDKDLGEKAKIKVKGDADFLDTPKFRIGLQARVGLGGVSLFYKQYITPVIKENQFADNNKIINHTIGISISGL</sequence>
<dbReference type="EMBL" id="CP106679">
    <property type="protein sequence ID" value="UXP33643.1"/>
    <property type="molecule type" value="Genomic_DNA"/>
</dbReference>
<organism evidence="3 4">
    <name type="scientific">Reichenbachiella agarivorans</name>
    <dbReference type="NCBI Taxonomy" id="2979464"/>
    <lineage>
        <taxon>Bacteria</taxon>
        <taxon>Pseudomonadati</taxon>
        <taxon>Bacteroidota</taxon>
        <taxon>Cytophagia</taxon>
        <taxon>Cytophagales</taxon>
        <taxon>Reichenbachiellaceae</taxon>
        <taxon>Reichenbachiella</taxon>
    </lineage>
</organism>
<feature type="chain" id="PRO_5046604579" evidence="1">
    <location>
        <begin position="25"/>
        <end position="240"/>
    </location>
</feature>
<keyword evidence="1" id="KW-0732">Signal</keyword>
<evidence type="ECO:0000259" key="2">
    <source>
        <dbReference type="Pfam" id="PF13568"/>
    </source>
</evidence>
<reference evidence="3" key="1">
    <citation type="submission" date="2022-09" db="EMBL/GenBank/DDBJ databases">
        <title>Comparative genomics and taxonomic characterization of three novel marine species of genus Reichenbachiella exhibiting antioxidant and polysaccharide degradation activities.</title>
        <authorList>
            <person name="Muhammad N."/>
            <person name="Lee Y.-J."/>
            <person name="Ko J."/>
            <person name="Kim S.-G."/>
        </authorList>
    </citation>
    <scope>NUCLEOTIDE SEQUENCE</scope>
    <source>
        <strain evidence="3">BKB1-1</strain>
    </source>
</reference>